<accession>A0A0C9Q8C6</accession>
<protein>
    <submittedName>
        <fullName evidence="1">BZ1 protein</fullName>
    </submittedName>
</protein>
<sequence>MVHIYIFFLHPCSHRPLNGPPLKYTTGTGLSRVSNEFNRKNGNIQKQPTPLGLFQLPIGRGNGLVVVCVRIASPGAWITQADWKSMLSLGGTPVPYPSLS</sequence>
<dbReference type="AlphaFoldDB" id="A0A0C9Q8C6"/>
<name>A0A0C9Q8C6_9HYME</name>
<feature type="non-terminal residue" evidence="1">
    <location>
        <position position="100"/>
    </location>
</feature>
<evidence type="ECO:0000313" key="1">
    <source>
        <dbReference type="EMBL" id="JAG80250.1"/>
    </source>
</evidence>
<gene>
    <name evidence="1" type="primary">BZ1</name>
    <name evidence="1" type="ORF">g.51652</name>
</gene>
<proteinExistence type="predicted"/>
<dbReference type="EMBL" id="GBYB01010483">
    <property type="protein sequence ID" value="JAG80250.1"/>
    <property type="molecule type" value="Transcribed_RNA"/>
</dbReference>
<organism evidence="1">
    <name type="scientific">Fopius arisanus</name>
    <dbReference type="NCBI Taxonomy" id="64838"/>
    <lineage>
        <taxon>Eukaryota</taxon>
        <taxon>Metazoa</taxon>
        <taxon>Ecdysozoa</taxon>
        <taxon>Arthropoda</taxon>
        <taxon>Hexapoda</taxon>
        <taxon>Insecta</taxon>
        <taxon>Pterygota</taxon>
        <taxon>Neoptera</taxon>
        <taxon>Endopterygota</taxon>
        <taxon>Hymenoptera</taxon>
        <taxon>Apocrita</taxon>
        <taxon>Ichneumonoidea</taxon>
        <taxon>Braconidae</taxon>
        <taxon>Opiinae</taxon>
        <taxon>Fopius</taxon>
    </lineage>
</organism>
<reference evidence="1" key="1">
    <citation type="submission" date="2015-01" db="EMBL/GenBank/DDBJ databases">
        <title>Transcriptome Assembly of Fopius arisanus.</title>
        <authorList>
            <person name="Geib S."/>
        </authorList>
    </citation>
    <scope>NUCLEOTIDE SEQUENCE</scope>
</reference>